<dbReference type="EMBL" id="HBUF01084717">
    <property type="protein sequence ID" value="CAG6634009.1"/>
    <property type="molecule type" value="Transcribed_RNA"/>
</dbReference>
<dbReference type="InterPro" id="IPR005312">
    <property type="entry name" value="DUF1759"/>
</dbReference>
<reference evidence="1" key="1">
    <citation type="submission" date="2021-05" db="EMBL/GenBank/DDBJ databases">
        <authorList>
            <person name="Alioto T."/>
            <person name="Alioto T."/>
            <person name="Gomez Garrido J."/>
        </authorList>
    </citation>
    <scope>NUCLEOTIDE SEQUENCE</scope>
</reference>
<dbReference type="Pfam" id="PF03564">
    <property type="entry name" value="DUF1759"/>
    <property type="match status" value="1"/>
</dbReference>
<evidence type="ECO:0000313" key="1">
    <source>
        <dbReference type="EMBL" id="CAG6634009.1"/>
    </source>
</evidence>
<organism evidence="1">
    <name type="scientific">Cacopsylla melanoneura</name>
    <dbReference type="NCBI Taxonomy" id="428564"/>
    <lineage>
        <taxon>Eukaryota</taxon>
        <taxon>Metazoa</taxon>
        <taxon>Ecdysozoa</taxon>
        <taxon>Arthropoda</taxon>
        <taxon>Hexapoda</taxon>
        <taxon>Insecta</taxon>
        <taxon>Pterygota</taxon>
        <taxon>Neoptera</taxon>
        <taxon>Paraneoptera</taxon>
        <taxon>Hemiptera</taxon>
        <taxon>Sternorrhyncha</taxon>
        <taxon>Psylloidea</taxon>
        <taxon>Psyllidae</taxon>
        <taxon>Psyllinae</taxon>
        <taxon>Cacopsylla</taxon>
    </lineage>
</organism>
<proteinExistence type="predicted"/>
<name>A0A8D8VUD2_9HEMI</name>
<dbReference type="AlphaFoldDB" id="A0A8D8VUD2"/>
<protein>
    <submittedName>
        <fullName evidence="1">Uncharacterized protein</fullName>
    </submittedName>
</protein>
<sequence>MAGDDDTDSSAERGVELKVLTGKQEQSFKFVQELHDAARNLQLEANAQLLERRISSLEHIYTDYVKTAERVNILTAILKPTAKISFTDVSTIQEMYGYIKFKFVELKKPTVDRNSTNVQAGVQHDTSIRLKPLDIPMFMGEQGEWPMFFEIFKANVHSNQALPDSHKLQYLLSKLGGSALSVCAGIPPSNENYLVIYNALVDKYQDTRNLATHYLDNILQFKASKVESANHLNIFVDQIGASVAALKSLEIPDLTEFLLFYLASSKLDDSTKRLFENSVKKGEMPNFKELLEFVQNQAKILSRVHGGIVKAENVAQPKTKLVQYNNKKNVSHSFVVKKNSCIIPLVFLLSVLKMIFQTVLHVFSSLTRLCNPFGGNGLWSTCMNFKFVLSGIHHLVQ</sequence>
<accession>A0A8D8VUD2</accession>